<dbReference type="InterPro" id="IPR050204">
    <property type="entry name" value="AraC_XylS_family_regulators"/>
</dbReference>
<evidence type="ECO:0000259" key="4">
    <source>
        <dbReference type="PROSITE" id="PS01124"/>
    </source>
</evidence>
<dbReference type="SUPFAM" id="SSF46689">
    <property type="entry name" value="Homeodomain-like"/>
    <property type="match status" value="1"/>
</dbReference>
<dbReference type="EMBL" id="JBITYG010000014">
    <property type="protein sequence ID" value="MFI9105873.1"/>
    <property type="molecule type" value="Genomic_DNA"/>
</dbReference>
<feature type="domain" description="HTH araC/xylS-type" evidence="4">
    <location>
        <begin position="168"/>
        <end position="268"/>
    </location>
</feature>
<dbReference type="PROSITE" id="PS01124">
    <property type="entry name" value="HTH_ARAC_FAMILY_2"/>
    <property type="match status" value="1"/>
</dbReference>
<sequence>MQHLACPEGRWEVATALPHARLRPGVQRYRGYRLNLDLPRQRLEVPDGAVTLLFSFDQEVRVTEALTPSAPGNAHRSMLVGMRTTAGLGRHSGRLYGLEVILSPWQAYALFGIPMHELADTITDPIDLLGPRCRDLADALACAPGWAQRFDLLDTAFLRWSEDALPVSDRVRYAWRELARTSGALPIGELVAATGWGWRQLDTRFRAEIGLTPKGAARVMRLRKVLRLMAADLPVAGIAAECGFSDQAHLNREFKAMIGRTPRQFLHARGLDFAGPPTVDRVDGQVTSIILT</sequence>
<evidence type="ECO:0000256" key="2">
    <source>
        <dbReference type="ARBA" id="ARBA00023125"/>
    </source>
</evidence>
<keyword evidence="6" id="KW-1185">Reference proteome</keyword>
<dbReference type="PROSITE" id="PS00041">
    <property type="entry name" value="HTH_ARAC_FAMILY_1"/>
    <property type="match status" value="1"/>
</dbReference>
<name>A0ABW8CID8_9ACTN</name>
<keyword evidence="1" id="KW-0805">Transcription regulation</keyword>
<evidence type="ECO:0000256" key="1">
    <source>
        <dbReference type="ARBA" id="ARBA00023015"/>
    </source>
</evidence>
<gene>
    <name evidence="5" type="ORF">ACIGXA_35750</name>
</gene>
<accession>A0ABW8CID8</accession>
<reference evidence="5 6" key="1">
    <citation type="submission" date="2024-10" db="EMBL/GenBank/DDBJ databases">
        <title>The Natural Products Discovery Center: Release of the First 8490 Sequenced Strains for Exploring Actinobacteria Biosynthetic Diversity.</title>
        <authorList>
            <person name="Kalkreuter E."/>
            <person name="Kautsar S.A."/>
            <person name="Yang D."/>
            <person name="Bader C.D."/>
            <person name="Teijaro C.N."/>
            <person name="Fluegel L."/>
            <person name="Davis C.M."/>
            <person name="Simpson J.R."/>
            <person name="Lauterbach L."/>
            <person name="Steele A.D."/>
            <person name="Gui C."/>
            <person name="Meng S."/>
            <person name="Li G."/>
            <person name="Viehrig K."/>
            <person name="Ye F."/>
            <person name="Su P."/>
            <person name="Kiefer A.F."/>
            <person name="Nichols A."/>
            <person name="Cepeda A.J."/>
            <person name="Yan W."/>
            <person name="Fan B."/>
            <person name="Jiang Y."/>
            <person name="Adhikari A."/>
            <person name="Zheng C.-J."/>
            <person name="Schuster L."/>
            <person name="Cowan T.M."/>
            <person name="Smanski M.J."/>
            <person name="Chevrette M.G."/>
            <person name="De Carvalho L.P.S."/>
            <person name="Shen B."/>
        </authorList>
    </citation>
    <scope>NUCLEOTIDE SEQUENCE [LARGE SCALE GENOMIC DNA]</scope>
    <source>
        <strain evidence="5 6">NPDC053399</strain>
    </source>
</reference>
<organism evidence="5 6">
    <name type="scientific">Streptomyces fildesensis</name>
    <dbReference type="NCBI Taxonomy" id="375757"/>
    <lineage>
        <taxon>Bacteria</taxon>
        <taxon>Bacillati</taxon>
        <taxon>Actinomycetota</taxon>
        <taxon>Actinomycetes</taxon>
        <taxon>Kitasatosporales</taxon>
        <taxon>Streptomycetaceae</taxon>
        <taxon>Streptomyces</taxon>
    </lineage>
</organism>
<keyword evidence="3" id="KW-0804">Transcription</keyword>
<evidence type="ECO:0000313" key="6">
    <source>
        <dbReference type="Proteomes" id="UP001614394"/>
    </source>
</evidence>
<dbReference type="PANTHER" id="PTHR46796">
    <property type="entry name" value="HTH-TYPE TRANSCRIPTIONAL ACTIVATOR RHAS-RELATED"/>
    <property type="match status" value="1"/>
</dbReference>
<dbReference type="SMART" id="SM00342">
    <property type="entry name" value="HTH_ARAC"/>
    <property type="match status" value="1"/>
</dbReference>
<dbReference type="PANTHER" id="PTHR46796:SF15">
    <property type="entry name" value="BLL1074 PROTEIN"/>
    <property type="match status" value="1"/>
</dbReference>
<dbReference type="Pfam" id="PF20240">
    <property type="entry name" value="DUF6597"/>
    <property type="match status" value="1"/>
</dbReference>
<dbReference type="InterPro" id="IPR018062">
    <property type="entry name" value="HTH_AraC-typ_CS"/>
</dbReference>
<dbReference type="RefSeq" id="WP_399656896.1">
    <property type="nucleotide sequence ID" value="NZ_JBITYG010000014.1"/>
</dbReference>
<comment type="caution">
    <text evidence="5">The sequence shown here is derived from an EMBL/GenBank/DDBJ whole genome shotgun (WGS) entry which is preliminary data.</text>
</comment>
<keyword evidence="2" id="KW-0238">DNA-binding</keyword>
<evidence type="ECO:0000313" key="5">
    <source>
        <dbReference type="EMBL" id="MFI9105873.1"/>
    </source>
</evidence>
<dbReference type="Proteomes" id="UP001614394">
    <property type="component" value="Unassembled WGS sequence"/>
</dbReference>
<dbReference type="Pfam" id="PF12833">
    <property type="entry name" value="HTH_18"/>
    <property type="match status" value="1"/>
</dbReference>
<proteinExistence type="predicted"/>
<protein>
    <submittedName>
        <fullName evidence="5">Helix-turn-helix domain-containing protein</fullName>
    </submittedName>
</protein>
<dbReference type="InterPro" id="IPR009057">
    <property type="entry name" value="Homeodomain-like_sf"/>
</dbReference>
<dbReference type="Gene3D" id="1.10.10.60">
    <property type="entry name" value="Homeodomain-like"/>
    <property type="match status" value="1"/>
</dbReference>
<dbReference type="InterPro" id="IPR018060">
    <property type="entry name" value="HTH_AraC"/>
</dbReference>
<evidence type="ECO:0000256" key="3">
    <source>
        <dbReference type="ARBA" id="ARBA00023163"/>
    </source>
</evidence>
<dbReference type="InterPro" id="IPR046532">
    <property type="entry name" value="DUF6597"/>
</dbReference>